<accession>A0A078A9H7</accession>
<reference evidence="7 8" key="1">
    <citation type="submission" date="2014-06" db="EMBL/GenBank/DDBJ databases">
        <authorList>
            <person name="Swart Estienne"/>
        </authorList>
    </citation>
    <scope>NUCLEOTIDE SEQUENCE [LARGE SCALE GENOMIC DNA]</scope>
    <source>
        <strain evidence="7 8">130c</strain>
    </source>
</reference>
<keyword evidence="3" id="KW-0067">ATP-binding</keyword>
<dbReference type="OrthoDB" id="313183at2759"/>
<dbReference type="AlphaFoldDB" id="A0A078A9H7"/>
<dbReference type="InterPro" id="IPR027640">
    <property type="entry name" value="Kinesin-like_fam"/>
</dbReference>
<dbReference type="GO" id="GO:0005524">
    <property type="term" value="F:ATP binding"/>
    <property type="evidence" value="ECO:0007669"/>
    <property type="project" value="UniProtKB-UniRule"/>
</dbReference>
<dbReference type="EMBL" id="CCKQ01007167">
    <property type="protein sequence ID" value="CDW78516.1"/>
    <property type="molecule type" value="Genomic_DNA"/>
</dbReference>
<dbReference type="PRINTS" id="PR00380">
    <property type="entry name" value="KINESINHEAVY"/>
</dbReference>
<dbReference type="PANTHER" id="PTHR47968">
    <property type="entry name" value="CENTROMERE PROTEIN E"/>
    <property type="match status" value="1"/>
</dbReference>
<evidence type="ECO:0000256" key="5">
    <source>
        <dbReference type="SAM" id="MobiDB-lite"/>
    </source>
</evidence>
<evidence type="ECO:0000256" key="2">
    <source>
        <dbReference type="ARBA" id="ARBA00023175"/>
    </source>
</evidence>
<feature type="coiled-coil region" evidence="4">
    <location>
        <begin position="402"/>
        <end position="450"/>
    </location>
</feature>
<dbReference type="GO" id="GO:0003777">
    <property type="term" value="F:microtubule motor activity"/>
    <property type="evidence" value="ECO:0007669"/>
    <property type="project" value="InterPro"/>
</dbReference>
<proteinExistence type="inferred from homology"/>
<feature type="compositionally biased region" description="Polar residues" evidence="5">
    <location>
        <begin position="773"/>
        <end position="794"/>
    </location>
</feature>
<dbReference type="InterPro" id="IPR036961">
    <property type="entry name" value="Kinesin_motor_dom_sf"/>
</dbReference>
<dbReference type="Pfam" id="PF00225">
    <property type="entry name" value="Kinesin"/>
    <property type="match status" value="1"/>
</dbReference>
<feature type="coiled-coil region" evidence="4">
    <location>
        <begin position="335"/>
        <end position="362"/>
    </location>
</feature>
<dbReference type="GO" id="GO:0008017">
    <property type="term" value="F:microtubule binding"/>
    <property type="evidence" value="ECO:0007669"/>
    <property type="project" value="InterPro"/>
</dbReference>
<name>A0A078A9H7_STYLE</name>
<dbReference type="Proteomes" id="UP000039865">
    <property type="component" value="Unassembled WGS sequence"/>
</dbReference>
<dbReference type="InterPro" id="IPR001752">
    <property type="entry name" value="Kinesin_motor_dom"/>
</dbReference>
<evidence type="ECO:0000313" key="8">
    <source>
        <dbReference type="Proteomes" id="UP000039865"/>
    </source>
</evidence>
<feature type="domain" description="Kinesin motor" evidence="6">
    <location>
        <begin position="4"/>
        <end position="315"/>
    </location>
</feature>
<protein>
    <submittedName>
        <fullName evidence="7">Kinesin-like protein</fullName>
    </submittedName>
</protein>
<dbReference type="SMART" id="SM00129">
    <property type="entry name" value="KISc"/>
    <property type="match status" value="1"/>
</dbReference>
<keyword evidence="3" id="KW-0547">Nucleotide-binding</keyword>
<evidence type="ECO:0000256" key="1">
    <source>
        <dbReference type="ARBA" id="ARBA00023054"/>
    </source>
</evidence>
<feature type="coiled-coil region" evidence="4">
    <location>
        <begin position="563"/>
        <end position="763"/>
    </location>
</feature>
<evidence type="ECO:0000259" key="6">
    <source>
        <dbReference type="PROSITE" id="PS50067"/>
    </source>
</evidence>
<evidence type="ECO:0000256" key="3">
    <source>
        <dbReference type="PROSITE-ProRule" id="PRU00283"/>
    </source>
</evidence>
<feature type="coiled-coil region" evidence="4">
    <location>
        <begin position="929"/>
        <end position="1008"/>
    </location>
</feature>
<dbReference type="InterPro" id="IPR027417">
    <property type="entry name" value="P-loop_NTPase"/>
</dbReference>
<feature type="coiled-coil region" evidence="4">
    <location>
        <begin position="834"/>
        <end position="868"/>
    </location>
</feature>
<evidence type="ECO:0000256" key="4">
    <source>
        <dbReference type="SAM" id="Coils"/>
    </source>
</evidence>
<dbReference type="GO" id="GO:0007018">
    <property type="term" value="P:microtubule-based movement"/>
    <property type="evidence" value="ECO:0007669"/>
    <property type="project" value="InterPro"/>
</dbReference>
<gene>
    <name evidence="7" type="primary">Contig667.g742</name>
    <name evidence="7" type="ORF">STYLEM_7495</name>
</gene>
<feature type="binding site" evidence="3">
    <location>
        <begin position="83"/>
        <end position="90"/>
    </location>
    <ligand>
        <name>ATP</name>
        <dbReference type="ChEBI" id="CHEBI:30616"/>
    </ligand>
</feature>
<dbReference type="PANTHER" id="PTHR47968:SF75">
    <property type="entry name" value="CENTROMERE-ASSOCIATED PROTEIN E"/>
    <property type="match status" value="1"/>
</dbReference>
<keyword evidence="1 4" id="KW-0175">Coiled coil</keyword>
<dbReference type="OMA" id="HRASEYN"/>
<sequence length="1227" mass="142211">MESKINVTVRIKPLSEAERQQEKNNVWSQIGDNTVFNQRTKEMFSFDNVFGDGVSTQEIFDSQVKEMVNTAMEGINVTVFAYGQTSSGKTHTMRGTDKYPGLIPLSIRQVFDFMDQDKGRDYQISVAYLEIYNETLNDLIDNNNKNLEIRESISKGIYINRLKECEVTTKEEVIKYMEQGEQSRIIAETKLNEQSSRSHTVFRISVTSKPFGGKIFSNLAGSEGASRTETQGIRLREGSNINRSLLALSNVINRLSQANSGKAFINYRDSKLTRILQTALGGNSKTAIICTMTQTISNYQETLNTLHFGQKAKHVKTTVNVNEISQISGSFGPEMEKAQKEITDLKTKLKDYENKIIEMQSASISKIEQQNSNLMIIDTSTDKLNMSMQSQSLTHKDNDFTVIFLKDQLKFLTDKVKKATTELEDKERIIQKLEHEKREFQRNFETIELENFQMQEKLNSMSQNQSLVIKQNALTNSSSLPNDCFKTPSINRQQNRRVLEEDGIQCFDLDNNSLSLNGDSDLLRMSIGAGLHNQMNMNNNFMNHQIQNSGTEINEQLKMWQELEKQKRENENLLIQIEQFESDRKTTFADRALKDELEMLKEEMLIKEEELQKYQRHVGSISDELKFYKDQNNDLLRRLDDFEKTIASDIENASVIIYNEAQIDSNQMIKDENAILKQQITKLKEEIKTIELEKLRQENIKTELEYNHRASEYNVEILKNQIENLNNEIALMRRQNEKQKKTIDIIRATNERLSQDLEHYKKLSLKQYKKSANSINPNANNQGLQSGYNSSTEGPQRDSFSALMPPPSIVYLPQPHPDTSIQEIQVNLIDVRQIEAKDSEIQKLQTDIDERTRKIDDMEKQLLVLKDSKNMSETEQIKKMRFDNQILMNKLSEYKKAEKGAKEIVNDYEQMKMKYFNVLTENSNLKSQIQELIQSKLDNEMQIKQLKQEHDNLIDELYSARIDNKKKAEEISKRHQQIELLNEEFQIMMKKSQELAQKEKEISQLQYDIEAFLKFFTQVDKHLRTLIKFLRDSIAKCTDPKLIEHNQKQIKGIECLLDEVKRAIANKEYPGETSRLIESLFLLSAESLKDVQTSAMLSDKERIFGNEISENIIKQHNNKRRKLVLDSESEAVLRESKLLQEPVPKENRSILSQHHESRQKYPLTQPFILESADEDGTIQLGNLDGSKKKRFSKQGDKAFSYKKIEFDGIRRSERIKDKGGMTESDCY</sequence>
<dbReference type="SUPFAM" id="SSF52540">
    <property type="entry name" value="P-loop containing nucleoside triphosphate hydrolases"/>
    <property type="match status" value="1"/>
</dbReference>
<organism evidence="7 8">
    <name type="scientific">Stylonychia lemnae</name>
    <name type="common">Ciliate</name>
    <dbReference type="NCBI Taxonomy" id="5949"/>
    <lineage>
        <taxon>Eukaryota</taxon>
        <taxon>Sar</taxon>
        <taxon>Alveolata</taxon>
        <taxon>Ciliophora</taxon>
        <taxon>Intramacronucleata</taxon>
        <taxon>Spirotrichea</taxon>
        <taxon>Stichotrichia</taxon>
        <taxon>Sporadotrichida</taxon>
        <taxon>Oxytrichidae</taxon>
        <taxon>Stylonychinae</taxon>
        <taxon>Stylonychia</taxon>
    </lineage>
</organism>
<evidence type="ECO:0000313" key="7">
    <source>
        <dbReference type="EMBL" id="CDW78516.1"/>
    </source>
</evidence>
<comment type="similarity">
    <text evidence="3">Belongs to the TRAFAC class myosin-kinesin ATPase superfamily. Kinesin family.</text>
</comment>
<keyword evidence="8" id="KW-1185">Reference proteome</keyword>
<feature type="region of interest" description="Disordered" evidence="5">
    <location>
        <begin position="773"/>
        <end position="802"/>
    </location>
</feature>
<keyword evidence="2 3" id="KW-0505">Motor protein</keyword>
<dbReference type="InParanoid" id="A0A078A9H7"/>
<dbReference type="PROSITE" id="PS50067">
    <property type="entry name" value="KINESIN_MOTOR_2"/>
    <property type="match status" value="1"/>
</dbReference>
<dbReference type="Gene3D" id="3.40.850.10">
    <property type="entry name" value="Kinesin motor domain"/>
    <property type="match status" value="1"/>
</dbReference>